<dbReference type="InterPro" id="IPR029056">
    <property type="entry name" value="Ribokinase-like"/>
</dbReference>
<dbReference type="PANTHER" id="PTHR43085:SF15">
    <property type="entry name" value="2-DEHYDRO-3-DEOXYGLUCONOKINASE"/>
    <property type="match status" value="1"/>
</dbReference>
<dbReference type="PANTHER" id="PTHR43085">
    <property type="entry name" value="HEXOKINASE FAMILY MEMBER"/>
    <property type="match status" value="1"/>
</dbReference>
<keyword evidence="2" id="KW-0808">Transferase</keyword>
<dbReference type="EMBL" id="CP122537">
    <property type="protein sequence ID" value="WGH77230.1"/>
    <property type="molecule type" value="Genomic_DNA"/>
</dbReference>
<dbReference type="Pfam" id="PF00294">
    <property type="entry name" value="PfkB"/>
    <property type="match status" value="1"/>
</dbReference>
<dbReference type="InterPro" id="IPR050306">
    <property type="entry name" value="PfkB_Carbo_kinase"/>
</dbReference>
<evidence type="ECO:0000313" key="6">
    <source>
        <dbReference type="Proteomes" id="UP001243420"/>
    </source>
</evidence>
<gene>
    <name evidence="5" type="ORF">P8627_09205</name>
</gene>
<dbReference type="CDD" id="cd01166">
    <property type="entry name" value="KdgK"/>
    <property type="match status" value="1"/>
</dbReference>
<dbReference type="PROSITE" id="PS00584">
    <property type="entry name" value="PFKB_KINASES_2"/>
    <property type="match status" value="1"/>
</dbReference>
<sequence>MTAAAPPRAPRILSIGECMVELAPAGPDGLFRRGFAGDTMNTAWYLARLRPDWAVGYLSAVGQDTISDAMLAFMAQAGIATEHVARRADRTVGLYLIELRDGERSFAYWRDRSAARRLAEDADALDRAFAGTDLIYLSGITLAVLKGDGRARLLDRLAAARAGGARIAFDPNLRPRLWPGTAAMCAAVTEAAGLADIVLPSHDDEATHFGDVDPAATRDRYAALGAGTVVVKDGPGDILAVSDGMRAGLRPDPVARVVDTTAAGDSFNAGFLAAHLAGESLDAALRAGAALSARVIGGRGALVEI</sequence>
<accession>A0ABY8L769</accession>
<dbReference type="SUPFAM" id="SSF53613">
    <property type="entry name" value="Ribokinase-like"/>
    <property type="match status" value="1"/>
</dbReference>
<feature type="domain" description="Carbohydrate kinase PfkB" evidence="4">
    <location>
        <begin position="11"/>
        <end position="301"/>
    </location>
</feature>
<dbReference type="Gene3D" id="3.40.1190.20">
    <property type="match status" value="1"/>
</dbReference>
<evidence type="ECO:0000256" key="1">
    <source>
        <dbReference type="ARBA" id="ARBA00010688"/>
    </source>
</evidence>
<organism evidence="5 6">
    <name type="scientific">Jannaschia ovalis</name>
    <dbReference type="NCBI Taxonomy" id="3038773"/>
    <lineage>
        <taxon>Bacteria</taxon>
        <taxon>Pseudomonadati</taxon>
        <taxon>Pseudomonadota</taxon>
        <taxon>Alphaproteobacteria</taxon>
        <taxon>Rhodobacterales</taxon>
        <taxon>Roseobacteraceae</taxon>
        <taxon>Jannaschia</taxon>
    </lineage>
</organism>
<dbReference type="InterPro" id="IPR002173">
    <property type="entry name" value="Carboh/pur_kinase_PfkB_CS"/>
</dbReference>
<keyword evidence="6" id="KW-1185">Reference proteome</keyword>
<comment type="similarity">
    <text evidence="1">Belongs to the carbohydrate kinase PfkB family.</text>
</comment>
<protein>
    <submittedName>
        <fullName evidence="5">Sugar kinase</fullName>
    </submittedName>
</protein>
<proteinExistence type="inferred from homology"/>
<dbReference type="InterPro" id="IPR011611">
    <property type="entry name" value="PfkB_dom"/>
</dbReference>
<evidence type="ECO:0000259" key="4">
    <source>
        <dbReference type="Pfam" id="PF00294"/>
    </source>
</evidence>
<dbReference type="Proteomes" id="UP001243420">
    <property type="component" value="Chromosome"/>
</dbReference>
<reference evidence="5 6" key="1">
    <citation type="submission" date="2023-04" db="EMBL/GenBank/DDBJ databases">
        <title>Jannaschia ovalis sp. nov., a marine bacterium isolated from sea tidal flat.</title>
        <authorList>
            <person name="Kwon D.Y."/>
            <person name="Kim J.-J."/>
        </authorList>
    </citation>
    <scope>NUCLEOTIDE SEQUENCE [LARGE SCALE GENOMIC DNA]</scope>
    <source>
        <strain evidence="5 6">GRR-S6-38</strain>
    </source>
</reference>
<dbReference type="GO" id="GO:0016301">
    <property type="term" value="F:kinase activity"/>
    <property type="evidence" value="ECO:0007669"/>
    <property type="project" value="UniProtKB-KW"/>
</dbReference>
<keyword evidence="3 5" id="KW-0418">Kinase</keyword>
<name>A0ABY8L769_9RHOB</name>
<evidence type="ECO:0000256" key="2">
    <source>
        <dbReference type="ARBA" id="ARBA00022679"/>
    </source>
</evidence>
<evidence type="ECO:0000313" key="5">
    <source>
        <dbReference type="EMBL" id="WGH77230.1"/>
    </source>
</evidence>
<dbReference type="RefSeq" id="WP_279963804.1">
    <property type="nucleotide sequence ID" value="NZ_CP122537.1"/>
</dbReference>
<evidence type="ECO:0000256" key="3">
    <source>
        <dbReference type="ARBA" id="ARBA00022777"/>
    </source>
</evidence>